<dbReference type="GO" id="GO:0000127">
    <property type="term" value="C:transcription factor TFIIIC complex"/>
    <property type="evidence" value="ECO:0007669"/>
    <property type="project" value="TreeGrafter"/>
</dbReference>
<feature type="compositionally biased region" description="Acidic residues" evidence="4">
    <location>
        <begin position="40"/>
        <end position="69"/>
    </location>
</feature>
<dbReference type="Gene3D" id="2.130.10.10">
    <property type="entry name" value="YVTN repeat-like/Quinoprotein amine dehydrogenase"/>
    <property type="match status" value="1"/>
</dbReference>
<gene>
    <name evidence="5" type="ORF">BN980_GECA14s00351g</name>
</gene>
<dbReference type="STRING" id="1173061.A0A0J9XFR2"/>
<sequence length="631" mass="70389">MPPRRPRRATTKVDYSKFGDDGNTNSKSDQDEDFAAKDDASEDDAMDVDIKDVDEDEELPDIDEGDNELDEKKTPRKNAKPRKVTKKLSASSTGSKRSSLVLNLPSAHRKGNLMERVTMVLGSNRNDQFEGLNARQIWANSMFTPVTENFGKYMKVPTSNSENRFEFADLSGQTIEELSEKALEKYLLPSNREITLNETTLKSYQDRITFEDGLLTGAILNVGGMITSVAWVPGISGYEQYIAVGVLDDNQRDPLKDPIHNPMTSLFSATGYPSSFYIYKVNLDPALYNEGDNSSSMCQLVASYSHDFGSVSLLKWRPQNEKNGADTLGLLAFLCQDGKLRVIDVKKPMGDTVKRYKISQALKTYEFPGYKITCFCWRTENVLAVGTEHGSIAEYDISDIESDEPSYTVTIATTVIFTISSGYPNNPDLLFEQAADGFCCCIDTRNPNSREYSLRIKTNASSSGYIPWASSFVSVDDLFQVRAQPIRDFRVYGTINSFTGHRVPVTAIGVSTFHPFLISGGMDGQVKVGNTTRRLIAPQRMLASTYTSAVLWQLDFSQKANAYRISPVYRTEKITKGDAIELLQPYPVNVMISDLAWSSNIETAEWYAAGTSSGLLKLHRLYDHKLNSESD</sequence>
<dbReference type="SMART" id="SM00320">
    <property type="entry name" value="WD40"/>
    <property type="match status" value="3"/>
</dbReference>
<keyword evidence="6" id="KW-1185">Reference proteome</keyword>
<evidence type="ECO:0000256" key="1">
    <source>
        <dbReference type="ARBA" id="ARBA00004123"/>
    </source>
</evidence>
<evidence type="ECO:0000256" key="3">
    <source>
        <dbReference type="ARBA" id="ARBA00023242"/>
    </source>
</evidence>
<feature type="compositionally biased region" description="Basic residues" evidence="4">
    <location>
        <begin position="1"/>
        <end position="10"/>
    </location>
</feature>
<dbReference type="OrthoDB" id="4703at2759"/>
<dbReference type="SUPFAM" id="SSF50978">
    <property type="entry name" value="WD40 repeat-like"/>
    <property type="match status" value="1"/>
</dbReference>
<evidence type="ECO:0000313" key="5">
    <source>
        <dbReference type="EMBL" id="CDO56167.1"/>
    </source>
</evidence>
<dbReference type="AlphaFoldDB" id="A0A0J9XFR2"/>
<keyword evidence="2" id="KW-0804">Transcription</keyword>
<feature type="compositionally biased region" description="Basic residues" evidence="4">
    <location>
        <begin position="74"/>
        <end position="86"/>
    </location>
</feature>
<comment type="caution">
    <text evidence="5">The sequence shown here is derived from an EMBL/GenBank/DDBJ whole genome shotgun (WGS) entry which is preliminary data.</text>
</comment>
<feature type="compositionally biased region" description="Polar residues" evidence="4">
    <location>
        <begin position="88"/>
        <end position="99"/>
    </location>
</feature>
<keyword evidence="3" id="KW-0539">Nucleus</keyword>
<dbReference type="GO" id="GO:0003743">
    <property type="term" value="F:translation initiation factor activity"/>
    <property type="evidence" value="ECO:0007669"/>
    <property type="project" value="UniProtKB-KW"/>
</dbReference>
<dbReference type="InterPro" id="IPR001680">
    <property type="entry name" value="WD40_rpt"/>
</dbReference>
<reference evidence="5" key="1">
    <citation type="submission" date="2014-03" db="EMBL/GenBank/DDBJ databases">
        <authorList>
            <person name="Casaregola S."/>
        </authorList>
    </citation>
    <scope>NUCLEOTIDE SEQUENCE [LARGE SCALE GENOMIC DNA]</scope>
    <source>
        <strain evidence="5">CLIB 918</strain>
    </source>
</reference>
<dbReference type="PANTHER" id="PTHR15052">
    <property type="entry name" value="RNA POLYMERASE III TRANSCRIPTION INITIATION FACTOR COMPLEX SUBUNIT"/>
    <property type="match status" value="1"/>
</dbReference>
<dbReference type="Proteomes" id="UP000242525">
    <property type="component" value="Unassembled WGS sequence"/>
</dbReference>
<organism evidence="5 6">
    <name type="scientific">Geotrichum candidum</name>
    <name type="common">Oospora lactis</name>
    <name type="synonym">Dipodascus geotrichum</name>
    <dbReference type="NCBI Taxonomy" id="1173061"/>
    <lineage>
        <taxon>Eukaryota</taxon>
        <taxon>Fungi</taxon>
        <taxon>Dikarya</taxon>
        <taxon>Ascomycota</taxon>
        <taxon>Saccharomycotina</taxon>
        <taxon>Dipodascomycetes</taxon>
        <taxon>Dipodascales</taxon>
        <taxon>Dipodascaceae</taxon>
        <taxon>Geotrichum</taxon>
    </lineage>
</organism>
<proteinExistence type="predicted"/>
<name>A0A0J9XFR2_GEOCN</name>
<keyword evidence="5" id="KW-0396">Initiation factor</keyword>
<evidence type="ECO:0000256" key="4">
    <source>
        <dbReference type="SAM" id="MobiDB-lite"/>
    </source>
</evidence>
<accession>A0A0J9XFR2</accession>
<keyword evidence="5" id="KW-0648">Protein biosynthesis</keyword>
<dbReference type="InterPro" id="IPR052416">
    <property type="entry name" value="GTF3C_component"/>
</dbReference>
<protein>
    <submittedName>
        <fullName evidence="5">Similar to Saccharomyces cerevisiae YDR362C TFC6 One of six subunits of RNA polymerase III transcription initiation factor complex (TFIIIC)</fullName>
    </submittedName>
</protein>
<dbReference type="EMBL" id="CCBN010000014">
    <property type="protein sequence ID" value="CDO56167.1"/>
    <property type="molecule type" value="Genomic_DNA"/>
</dbReference>
<dbReference type="GO" id="GO:0006383">
    <property type="term" value="P:transcription by RNA polymerase III"/>
    <property type="evidence" value="ECO:0007669"/>
    <property type="project" value="TreeGrafter"/>
</dbReference>
<dbReference type="GO" id="GO:0005634">
    <property type="term" value="C:nucleus"/>
    <property type="evidence" value="ECO:0007669"/>
    <property type="project" value="UniProtKB-SubCell"/>
</dbReference>
<comment type="subcellular location">
    <subcellularLocation>
        <location evidence="1">Nucleus</location>
    </subcellularLocation>
</comment>
<dbReference type="InterPro" id="IPR015943">
    <property type="entry name" value="WD40/YVTN_repeat-like_dom_sf"/>
</dbReference>
<feature type="region of interest" description="Disordered" evidence="4">
    <location>
        <begin position="1"/>
        <end position="99"/>
    </location>
</feature>
<evidence type="ECO:0000313" key="6">
    <source>
        <dbReference type="Proteomes" id="UP000242525"/>
    </source>
</evidence>
<dbReference type="PANTHER" id="PTHR15052:SF2">
    <property type="entry name" value="GENERAL TRANSCRIPTION FACTOR 3C POLYPEPTIDE 2"/>
    <property type="match status" value="1"/>
</dbReference>
<evidence type="ECO:0000256" key="2">
    <source>
        <dbReference type="ARBA" id="ARBA00023163"/>
    </source>
</evidence>
<dbReference type="InterPro" id="IPR036322">
    <property type="entry name" value="WD40_repeat_dom_sf"/>
</dbReference>